<dbReference type="PATRIC" id="fig|1305737.6.peg.2539"/>
<comment type="caution">
    <text evidence="2">The sequence shown here is derived from an EMBL/GenBank/DDBJ whole genome shotgun (WGS) entry which is preliminary data.</text>
</comment>
<evidence type="ECO:0008006" key="4">
    <source>
        <dbReference type="Google" id="ProtNLM"/>
    </source>
</evidence>
<sequence length="81" mass="9501">MAKNQNAFMKKQRAELKRRKKKEKFEEKLQRKSQPKDGSLENMTVYVDEFGNLSETPPEPPTTKKQLNQNNYRSNSAAQNK</sequence>
<evidence type="ECO:0000256" key="1">
    <source>
        <dbReference type="SAM" id="MobiDB-lite"/>
    </source>
</evidence>
<evidence type="ECO:0000313" key="3">
    <source>
        <dbReference type="Proteomes" id="UP000050421"/>
    </source>
</evidence>
<dbReference type="AlphaFoldDB" id="A0A0N8KFV8"/>
<protein>
    <recommendedName>
        <fullName evidence="4">Cold-shock protein</fullName>
    </recommendedName>
</protein>
<gene>
    <name evidence="2" type="ORF">HLUCCX10_09515</name>
</gene>
<feature type="compositionally biased region" description="Basic and acidic residues" evidence="1">
    <location>
        <begin position="23"/>
        <end position="39"/>
    </location>
</feature>
<name>A0A0N8KFV8_9BACT</name>
<dbReference type="Proteomes" id="UP000050421">
    <property type="component" value="Unassembled WGS sequence"/>
</dbReference>
<reference evidence="2 3" key="1">
    <citation type="submission" date="2015-09" db="EMBL/GenBank/DDBJ databases">
        <title>Identification and resolution of microdiversity through metagenomic sequencing of parallel consortia.</title>
        <authorList>
            <person name="Nelson W.C."/>
            <person name="Romine M.F."/>
            <person name="Lindemann S.R."/>
        </authorList>
    </citation>
    <scope>NUCLEOTIDE SEQUENCE [LARGE SCALE GENOMIC DNA]</scope>
    <source>
        <strain evidence="2">HL-49</strain>
    </source>
</reference>
<accession>A0A0N8KFV8</accession>
<proteinExistence type="predicted"/>
<evidence type="ECO:0000313" key="2">
    <source>
        <dbReference type="EMBL" id="KPQ15218.1"/>
    </source>
</evidence>
<feature type="compositionally biased region" description="Polar residues" evidence="1">
    <location>
        <begin position="64"/>
        <end position="81"/>
    </location>
</feature>
<dbReference type="STRING" id="1305737.GCA_000526355_00973"/>
<dbReference type="EMBL" id="LJXT01000054">
    <property type="protein sequence ID" value="KPQ15218.1"/>
    <property type="molecule type" value="Genomic_DNA"/>
</dbReference>
<organism evidence="2 3">
    <name type="scientific">Algoriphagus marincola HL-49</name>
    <dbReference type="NCBI Taxonomy" id="1305737"/>
    <lineage>
        <taxon>Bacteria</taxon>
        <taxon>Pseudomonadati</taxon>
        <taxon>Bacteroidota</taxon>
        <taxon>Cytophagia</taxon>
        <taxon>Cytophagales</taxon>
        <taxon>Cyclobacteriaceae</taxon>
        <taxon>Algoriphagus</taxon>
    </lineage>
</organism>
<feature type="region of interest" description="Disordered" evidence="1">
    <location>
        <begin position="1"/>
        <end position="81"/>
    </location>
</feature>